<organism evidence="1 2">
    <name type="scientific">Ancylostoma ceylanicum</name>
    <dbReference type="NCBI Taxonomy" id="53326"/>
    <lineage>
        <taxon>Eukaryota</taxon>
        <taxon>Metazoa</taxon>
        <taxon>Ecdysozoa</taxon>
        <taxon>Nematoda</taxon>
        <taxon>Chromadorea</taxon>
        <taxon>Rhabditida</taxon>
        <taxon>Rhabditina</taxon>
        <taxon>Rhabditomorpha</taxon>
        <taxon>Strongyloidea</taxon>
        <taxon>Ancylostomatidae</taxon>
        <taxon>Ancylostomatinae</taxon>
        <taxon>Ancylostoma</taxon>
    </lineage>
</organism>
<dbReference type="EMBL" id="JARK01001366">
    <property type="protein sequence ID" value="EYC17388.1"/>
    <property type="molecule type" value="Genomic_DNA"/>
</dbReference>
<proteinExistence type="predicted"/>
<gene>
    <name evidence="1" type="primary">Acey_s0030.g2017</name>
    <name evidence="1" type="ORF">Y032_0030g2017</name>
</gene>
<comment type="caution">
    <text evidence="1">The sequence shown here is derived from an EMBL/GenBank/DDBJ whole genome shotgun (WGS) entry which is preliminary data.</text>
</comment>
<name>A0A016USC5_9BILA</name>
<reference evidence="2" key="1">
    <citation type="journal article" date="2015" name="Nat. Genet.">
        <title>The genome and transcriptome of the zoonotic hookworm Ancylostoma ceylanicum identify infection-specific gene families.</title>
        <authorList>
            <person name="Schwarz E.M."/>
            <person name="Hu Y."/>
            <person name="Antoshechkin I."/>
            <person name="Miller M.M."/>
            <person name="Sternberg P.W."/>
            <person name="Aroian R.V."/>
        </authorList>
    </citation>
    <scope>NUCLEOTIDE SEQUENCE</scope>
    <source>
        <strain evidence="2">HY135</strain>
    </source>
</reference>
<keyword evidence="2" id="KW-1185">Reference proteome</keyword>
<sequence>MRALSHLCLCFASVTLENRNRIDALRAKQVLFSYAPLLRKAVPFLIRFSSRFELRCEKLQPIGLSAARVGRWNIERASLQILFFGV</sequence>
<protein>
    <submittedName>
        <fullName evidence="1">Uncharacterized protein</fullName>
    </submittedName>
</protein>
<dbReference type="AlphaFoldDB" id="A0A016USC5"/>
<dbReference type="Proteomes" id="UP000024635">
    <property type="component" value="Unassembled WGS sequence"/>
</dbReference>
<evidence type="ECO:0000313" key="1">
    <source>
        <dbReference type="EMBL" id="EYC17388.1"/>
    </source>
</evidence>
<evidence type="ECO:0000313" key="2">
    <source>
        <dbReference type="Proteomes" id="UP000024635"/>
    </source>
</evidence>
<accession>A0A016USC5</accession>